<dbReference type="AlphaFoldDB" id="A0A453KC01"/>
<name>A0A453KC01_AEGTS</name>
<evidence type="ECO:0000313" key="2">
    <source>
        <dbReference type="Proteomes" id="UP000015105"/>
    </source>
</evidence>
<sequence length="34" mass="3751">MGIYVFCSSHFIIISLTKVRAMSGSCCLMLIIVI</sequence>
<reference evidence="2" key="2">
    <citation type="journal article" date="2017" name="Nat. Plants">
        <title>The Aegilops tauschii genome reveals multiple impacts of transposons.</title>
        <authorList>
            <person name="Zhao G."/>
            <person name="Zou C."/>
            <person name="Li K."/>
            <person name="Wang K."/>
            <person name="Li T."/>
            <person name="Gao L."/>
            <person name="Zhang X."/>
            <person name="Wang H."/>
            <person name="Yang Z."/>
            <person name="Liu X."/>
            <person name="Jiang W."/>
            <person name="Mao L."/>
            <person name="Kong X."/>
            <person name="Jiao Y."/>
            <person name="Jia J."/>
        </authorList>
    </citation>
    <scope>NUCLEOTIDE SEQUENCE [LARGE SCALE GENOMIC DNA]</scope>
    <source>
        <strain evidence="2">cv. AL8/78</strain>
    </source>
</reference>
<dbReference type="EnsemblPlants" id="AET5Gv20366700.8">
    <property type="protein sequence ID" value="AET5Gv20366700.8"/>
    <property type="gene ID" value="AET5Gv20366700"/>
</dbReference>
<keyword evidence="2" id="KW-1185">Reference proteome</keyword>
<reference evidence="2" key="1">
    <citation type="journal article" date="2014" name="Science">
        <title>Ancient hybridizations among the ancestral genomes of bread wheat.</title>
        <authorList>
            <consortium name="International Wheat Genome Sequencing Consortium,"/>
            <person name="Marcussen T."/>
            <person name="Sandve S.R."/>
            <person name="Heier L."/>
            <person name="Spannagl M."/>
            <person name="Pfeifer M."/>
            <person name="Jakobsen K.S."/>
            <person name="Wulff B.B."/>
            <person name="Steuernagel B."/>
            <person name="Mayer K.F."/>
            <person name="Olsen O.A."/>
        </authorList>
    </citation>
    <scope>NUCLEOTIDE SEQUENCE [LARGE SCALE GENOMIC DNA]</scope>
    <source>
        <strain evidence="2">cv. AL8/78</strain>
    </source>
</reference>
<protein>
    <submittedName>
        <fullName evidence="1">Uncharacterized protein</fullName>
    </submittedName>
</protein>
<proteinExistence type="predicted"/>
<dbReference type="Proteomes" id="UP000015105">
    <property type="component" value="Chromosome 5D"/>
</dbReference>
<accession>A0A453KC01</accession>
<dbReference type="Gramene" id="AET5Gv20366700.8">
    <property type="protein sequence ID" value="AET5Gv20366700.8"/>
    <property type="gene ID" value="AET5Gv20366700"/>
</dbReference>
<reference evidence="1" key="3">
    <citation type="journal article" date="2017" name="Nature">
        <title>Genome sequence of the progenitor of the wheat D genome Aegilops tauschii.</title>
        <authorList>
            <person name="Luo M.C."/>
            <person name="Gu Y.Q."/>
            <person name="Puiu D."/>
            <person name="Wang H."/>
            <person name="Twardziok S.O."/>
            <person name="Deal K.R."/>
            <person name="Huo N."/>
            <person name="Zhu T."/>
            <person name="Wang L."/>
            <person name="Wang Y."/>
            <person name="McGuire P.E."/>
            <person name="Liu S."/>
            <person name="Long H."/>
            <person name="Ramasamy R.K."/>
            <person name="Rodriguez J.C."/>
            <person name="Van S.L."/>
            <person name="Yuan L."/>
            <person name="Wang Z."/>
            <person name="Xia Z."/>
            <person name="Xiao L."/>
            <person name="Anderson O.D."/>
            <person name="Ouyang S."/>
            <person name="Liang Y."/>
            <person name="Zimin A.V."/>
            <person name="Pertea G."/>
            <person name="Qi P."/>
            <person name="Bennetzen J.L."/>
            <person name="Dai X."/>
            <person name="Dawson M.W."/>
            <person name="Muller H.G."/>
            <person name="Kugler K."/>
            <person name="Rivarola-Duarte L."/>
            <person name="Spannagl M."/>
            <person name="Mayer K.F.X."/>
            <person name="Lu F.H."/>
            <person name="Bevan M.W."/>
            <person name="Leroy P."/>
            <person name="Li P."/>
            <person name="You F.M."/>
            <person name="Sun Q."/>
            <person name="Liu Z."/>
            <person name="Lyons E."/>
            <person name="Wicker T."/>
            <person name="Salzberg S.L."/>
            <person name="Devos K.M."/>
            <person name="Dvorak J."/>
        </authorList>
    </citation>
    <scope>NUCLEOTIDE SEQUENCE [LARGE SCALE GENOMIC DNA]</scope>
    <source>
        <strain evidence="1">cv. AL8/78</strain>
    </source>
</reference>
<reference evidence="1" key="4">
    <citation type="submission" date="2019-03" db="UniProtKB">
        <authorList>
            <consortium name="EnsemblPlants"/>
        </authorList>
    </citation>
    <scope>IDENTIFICATION</scope>
</reference>
<evidence type="ECO:0000313" key="1">
    <source>
        <dbReference type="EnsemblPlants" id="AET5Gv20366700.8"/>
    </source>
</evidence>
<reference evidence="1" key="5">
    <citation type="journal article" date="2021" name="G3 (Bethesda)">
        <title>Aegilops tauschii genome assembly Aet v5.0 features greater sequence contiguity and improved annotation.</title>
        <authorList>
            <person name="Wang L."/>
            <person name="Zhu T."/>
            <person name="Rodriguez J.C."/>
            <person name="Deal K.R."/>
            <person name="Dubcovsky J."/>
            <person name="McGuire P.E."/>
            <person name="Lux T."/>
            <person name="Spannagl M."/>
            <person name="Mayer K.F.X."/>
            <person name="Baldrich P."/>
            <person name="Meyers B.C."/>
            <person name="Huo N."/>
            <person name="Gu Y.Q."/>
            <person name="Zhou H."/>
            <person name="Devos K.M."/>
            <person name="Bennetzen J.L."/>
            <person name="Unver T."/>
            <person name="Budak H."/>
            <person name="Gulick P.J."/>
            <person name="Galiba G."/>
            <person name="Kalapos B."/>
            <person name="Nelson D.R."/>
            <person name="Li P."/>
            <person name="You F.M."/>
            <person name="Luo M.C."/>
            <person name="Dvorak J."/>
        </authorList>
    </citation>
    <scope>NUCLEOTIDE SEQUENCE [LARGE SCALE GENOMIC DNA]</scope>
    <source>
        <strain evidence="1">cv. AL8/78</strain>
    </source>
</reference>
<organism evidence="1 2">
    <name type="scientific">Aegilops tauschii subsp. strangulata</name>
    <name type="common">Goatgrass</name>
    <dbReference type="NCBI Taxonomy" id="200361"/>
    <lineage>
        <taxon>Eukaryota</taxon>
        <taxon>Viridiplantae</taxon>
        <taxon>Streptophyta</taxon>
        <taxon>Embryophyta</taxon>
        <taxon>Tracheophyta</taxon>
        <taxon>Spermatophyta</taxon>
        <taxon>Magnoliopsida</taxon>
        <taxon>Liliopsida</taxon>
        <taxon>Poales</taxon>
        <taxon>Poaceae</taxon>
        <taxon>BOP clade</taxon>
        <taxon>Pooideae</taxon>
        <taxon>Triticodae</taxon>
        <taxon>Triticeae</taxon>
        <taxon>Triticinae</taxon>
        <taxon>Aegilops</taxon>
    </lineage>
</organism>